<accession>A0A914WI61</accession>
<dbReference type="Pfam" id="PF03367">
    <property type="entry name" value="Zn_ribbon_ZPR1"/>
    <property type="match status" value="1"/>
</dbReference>
<evidence type="ECO:0000313" key="7">
    <source>
        <dbReference type="WBParaSite" id="PSAMB.scaffold4083size15771.g23463.t1"/>
    </source>
</evidence>
<dbReference type="InterPro" id="IPR042452">
    <property type="entry name" value="ZPR1_Znf1/2"/>
</dbReference>
<protein>
    <submittedName>
        <fullName evidence="7">Zinc finger ZPR1-type domain-containing protein</fullName>
    </submittedName>
</protein>
<sequence>MATTCDACGHRTNEVKSGGAIKDQGCRLSLHIEKEEDFRRDVLKSDTCGMSIPELDFEVGWGALSSRFTTVEGLLTATKEQLQQQGSLMLGDSAPQFKRQQMTDFLVKFDDILALKLPVTLVLDDAAGNSYIQSLNAPLDDERLSKEYYTRTFEQDDELGVNDMKTENYEQLDAVAEENES</sequence>
<dbReference type="PANTHER" id="PTHR10876:SF0">
    <property type="entry name" value="ZINC FINGER PROTEIN ZPR1"/>
    <property type="match status" value="1"/>
</dbReference>
<dbReference type="Proteomes" id="UP000887566">
    <property type="component" value="Unplaced"/>
</dbReference>
<keyword evidence="2" id="KW-0479">Metal-binding</keyword>
<dbReference type="PANTHER" id="PTHR10876">
    <property type="entry name" value="ZINC FINGER PROTEIN ZPR1"/>
    <property type="match status" value="1"/>
</dbReference>
<dbReference type="GO" id="GO:0005634">
    <property type="term" value="C:nucleus"/>
    <property type="evidence" value="ECO:0007669"/>
    <property type="project" value="TreeGrafter"/>
</dbReference>
<keyword evidence="6" id="KW-1185">Reference proteome</keyword>
<reference evidence="7" key="1">
    <citation type="submission" date="2022-11" db="UniProtKB">
        <authorList>
            <consortium name="WormBaseParasite"/>
        </authorList>
    </citation>
    <scope>IDENTIFICATION</scope>
</reference>
<dbReference type="WBParaSite" id="PSAMB.scaffold4083size15771.g23463.t1">
    <property type="protein sequence ID" value="PSAMB.scaffold4083size15771.g23463.t1"/>
    <property type="gene ID" value="PSAMB.scaffold4083size15771.g23463"/>
</dbReference>
<dbReference type="GO" id="GO:0008270">
    <property type="term" value="F:zinc ion binding"/>
    <property type="evidence" value="ECO:0007669"/>
    <property type="project" value="UniProtKB-KW"/>
</dbReference>
<dbReference type="Gene3D" id="2.60.120.1040">
    <property type="entry name" value="ZPR1, A/B domain"/>
    <property type="match status" value="1"/>
</dbReference>
<evidence type="ECO:0000256" key="4">
    <source>
        <dbReference type="ARBA" id="ARBA00022833"/>
    </source>
</evidence>
<evidence type="ECO:0000256" key="3">
    <source>
        <dbReference type="ARBA" id="ARBA00022771"/>
    </source>
</evidence>
<dbReference type="SMART" id="SM00709">
    <property type="entry name" value="Zpr1"/>
    <property type="match status" value="1"/>
</dbReference>
<dbReference type="InterPro" id="IPR040141">
    <property type="entry name" value="ZPR1"/>
</dbReference>
<dbReference type="FunFam" id="2.60.120.1040:FF:000001">
    <property type="entry name" value="Zinc finger protein ZPR1"/>
    <property type="match status" value="1"/>
</dbReference>
<proteinExistence type="inferred from homology"/>
<name>A0A914WI61_9BILA</name>
<keyword evidence="3" id="KW-0863">Zinc-finger</keyword>
<evidence type="ECO:0000256" key="2">
    <source>
        <dbReference type="ARBA" id="ARBA00022723"/>
    </source>
</evidence>
<dbReference type="Gene3D" id="2.20.25.420">
    <property type="entry name" value="ZPR1, zinc finger domain"/>
    <property type="match status" value="1"/>
</dbReference>
<evidence type="ECO:0000256" key="1">
    <source>
        <dbReference type="ARBA" id="ARBA00008354"/>
    </source>
</evidence>
<dbReference type="InterPro" id="IPR004457">
    <property type="entry name" value="Znf_ZPR1"/>
</dbReference>
<dbReference type="InterPro" id="IPR042451">
    <property type="entry name" value="ZPR1_A/B_dom"/>
</dbReference>
<keyword evidence="4" id="KW-0862">Zinc</keyword>
<evidence type="ECO:0000313" key="6">
    <source>
        <dbReference type="Proteomes" id="UP000887566"/>
    </source>
</evidence>
<dbReference type="AlphaFoldDB" id="A0A914WI61"/>
<evidence type="ECO:0000259" key="5">
    <source>
        <dbReference type="SMART" id="SM00709"/>
    </source>
</evidence>
<dbReference type="NCBIfam" id="TIGR00310">
    <property type="entry name" value="ZPR1_znf"/>
    <property type="match status" value="1"/>
</dbReference>
<comment type="similarity">
    <text evidence="1">Belongs to the ZPR1 family.</text>
</comment>
<dbReference type="Pfam" id="PF22794">
    <property type="entry name" value="jr-ZPR1"/>
    <property type="match status" value="1"/>
</dbReference>
<dbReference type="InterPro" id="IPR056180">
    <property type="entry name" value="ZPR1_jr_dom"/>
</dbReference>
<feature type="domain" description="Zinc finger ZPR1-type" evidence="5">
    <location>
        <begin position="1"/>
        <end position="134"/>
    </location>
</feature>
<organism evidence="6 7">
    <name type="scientific">Plectus sambesii</name>
    <dbReference type="NCBI Taxonomy" id="2011161"/>
    <lineage>
        <taxon>Eukaryota</taxon>
        <taxon>Metazoa</taxon>
        <taxon>Ecdysozoa</taxon>
        <taxon>Nematoda</taxon>
        <taxon>Chromadorea</taxon>
        <taxon>Plectida</taxon>
        <taxon>Plectina</taxon>
        <taxon>Plectoidea</taxon>
        <taxon>Plectidae</taxon>
        <taxon>Plectus</taxon>
    </lineage>
</organism>